<evidence type="ECO:0000313" key="4">
    <source>
        <dbReference type="Proteomes" id="UP000318294"/>
    </source>
</evidence>
<dbReference type="InterPro" id="IPR007963">
    <property type="entry name" value="Peptidase_M61_catalytic"/>
</dbReference>
<dbReference type="InterPro" id="IPR036034">
    <property type="entry name" value="PDZ_sf"/>
</dbReference>
<dbReference type="EMBL" id="VJON01000038">
    <property type="protein sequence ID" value="TSE32496.1"/>
    <property type="molecule type" value="Genomic_DNA"/>
</dbReference>
<proteinExistence type="predicted"/>
<dbReference type="SUPFAM" id="SSF55486">
    <property type="entry name" value="Metalloproteases ('zincins'), catalytic domain"/>
    <property type="match status" value="1"/>
</dbReference>
<reference evidence="3 4" key="1">
    <citation type="submission" date="2019-07" db="EMBL/GenBank/DDBJ databases">
        <title>Tepidimonas charontis SPSP-6 draft genome.</title>
        <authorList>
            <person name="Da Costa M.S."/>
            <person name="Froufe H.J.C."/>
            <person name="Egas C."/>
            <person name="Albuquerque L."/>
        </authorList>
    </citation>
    <scope>NUCLEOTIDE SEQUENCE [LARGE SCALE GENOMIC DNA]</scope>
    <source>
        <strain evidence="3 4">SPSP-6</strain>
    </source>
</reference>
<name>A0A554X9N2_9BURK</name>
<evidence type="ECO:0000259" key="2">
    <source>
        <dbReference type="Pfam" id="PF17899"/>
    </source>
</evidence>
<dbReference type="Gene3D" id="2.60.40.3650">
    <property type="match status" value="1"/>
</dbReference>
<keyword evidence="3" id="KW-0031">Aminopeptidase</keyword>
<organism evidence="3 4">
    <name type="scientific">Tepidimonas charontis</name>
    <dbReference type="NCBI Taxonomy" id="2267262"/>
    <lineage>
        <taxon>Bacteria</taxon>
        <taxon>Pseudomonadati</taxon>
        <taxon>Pseudomonadota</taxon>
        <taxon>Betaproteobacteria</taxon>
        <taxon>Burkholderiales</taxon>
        <taxon>Tepidimonas</taxon>
    </lineage>
</organism>
<dbReference type="Pfam" id="PF05299">
    <property type="entry name" value="Peptidase_M61"/>
    <property type="match status" value="1"/>
</dbReference>
<evidence type="ECO:0000313" key="3">
    <source>
        <dbReference type="EMBL" id="TSE32496.1"/>
    </source>
</evidence>
<dbReference type="RefSeq" id="WP_144328967.1">
    <property type="nucleotide sequence ID" value="NZ_VJON01000038.1"/>
</dbReference>
<dbReference type="Gene3D" id="2.30.42.10">
    <property type="match status" value="1"/>
</dbReference>
<gene>
    <name evidence="3" type="ORF">Tchar_02082</name>
</gene>
<keyword evidence="3" id="KW-0378">Hydrolase</keyword>
<dbReference type="Proteomes" id="UP000318294">
    <property type="component" value="Unassembled WGS sequence"/>
</dbReference>
<dbReference type="InterPro" id="IPR027268">
    <property type="entry name" value="Peptidase_M4/M1_CTD_sf"/>
</dbReference>
<accession>A0A554X9N2</accession>
<keyword evidence="4" id="KW-1185">Reference proteome</keyword>
<dbReference type="SUPFAM" id="SSF50156">
    <property type="entry name" value="PDZ domain-like"/>
    <property type="match status" value="1"/>
</dbReference>
<feature type="domain" description="Peptidase M61 N-terminal" evidence="2">
    <location>
        <begin position="12"/>
        <end position="200"/>
    </location>
</feature>
<evidence type="ECO:0000259" key="1">
    <source>
        <dbReference type="Pfam" id="PF05299"/>
    </source>
</evidence>
<keyword evidence="3" id="KW-0645">Protease</keyword>
<dbReference type="AlphaFoldDB" id="A0A554X9N2"/>
<dbReference type="Pfam" id="PF17899">
    <property type="entry name" value="Peptidase_M61_N"/>
    <property type="match status" value="1"/>
</dbReference>
<dbReference type="GO" id="GO:0004177">
    <property type="term" value="F:aminopeptidase activity"/>
    <property type="evidence" value="ECO:0007669"/>
    <property type="project" value="UniProtKB-KW"/>
</dbReference>
<dbReference type="PIRSF" id="PIRSF016493">
    <property type="entry name" value="Glycyl_aminpptds"/>
    <property type="match status" value="1"/>
</dbReference>
<sequence length="625" mass="68981">MTDTALQSAGVHYTVAVDDPHAHLWAVTVVIDHPAPRQRLSLPVWIPGSYLVREFAQHLQELRADADAKAVPVRSLDKNHWEVVLPADTRRLTVRYRVYAFDRSVRTAYLDAQRGFFNPTSLCLRVHGREAEPHRLTLQPTAHTAGWRAATALPPVGAAPARAQRQRRTRAVLPWASGDGFATYHARDYDELADHPVEMGTLWVGDFSVRGVPHRLVLSGAVPAGADTERLLRDAARVCEAAIALWHGPHDPPPFDRYLFLLHLTPGGYGGLEHARSTALIAAPGDLPLSPLPHAPADAALPEGYVTLLGLIAHEYFHAWNVKRLRPRELARIDYDRENHTTLLWFFEGFTSYYDELLLVRAGLIDANTFLQRLAKTINQVRETPGRWIQSVAQASWDAWIRYYRPHENTPNATISYYAKGALVALCVDLTLRREGHTTLDEVMRALWQRCAGGPMGEADLRAVLRRLGRRAYDAELDAWVHGTGELPLRDVLTAHGVRWSETPAPLAQQLGVRVDEGPGGLRLRQVLRGSAAEAAGLAAGDEWLAVERDGAVWRVVRLDDVALHARGLAPEAPLTVWMARAGRVLRGQLRWPAPATVVTLQADLGAGAHAPWAPAAASASLTPP</sequence>
<protein>
    <submittedName>
        <fullName evidence="3">M61 glycyl aminopeptidase</fullName>
    </submittedName>
</protein>
<comment type="caution">
    <text evidence="3">The sequence shown here is derived from an EMBL/GenBank/DDBJ whole genome shotgun (WGS) entry which is preliminary data.</text>
</comment>
<dbReference type="InterPro" id="IPR024191">
    <property type="entry name" value="Peptidase_M61"/>
</dbReference>
<dbReference type="InterPro" id="IPR040756">
    <property type="entry name" value="Peptidase_M61_N"/>
</dbReference>
<dbReference type="Gene3D" id="1.10.390.10">
    <property type="entry name" value="Neutral Protease Domain 2"/>
    <property type="match status" value="1"/>
</dbReference>
<feature type="domain" description="Peptidase M61 catalytic" evidence="1">
    <location>
        <begin position="308"/>
        <end position="424"/>
    </location>
</feature>
<dbReference type="OrthoDB" id="9778516at2"/>